<keyword evidence="12" id="KW-1185">Reference proteome</keyword>
<evidence type="ECO:0000256" key="9">
    <source>
        <dbReference type="PIRSR" id="PIRSR600821-52"/>
    </source>
</evidence>
<name>D5UIS2_CELFN</name>
<comment type="cofactor">
    <cofactor evidence="2 7 8">
        <name>pyridoxal 5'-phosphate</name>
        <dbReference type="ChEBI" id="CHEBI:597326"/>
    </cofactor>
</comment>
<feature type="active site" description="Proton acceptor; specific for L-alanine" evidence="7">
    <location>
        <position position="282"/>
    </location>
</feature>
<comment type="pathway">
    <text evidence="7">Amino-acid biosynthesis; D-alanine biosynthesis; D-alanine from L-alanine: step 1/1.</text>
</comment>
<evidence type="ECO:0000256" key="4">
    <source>
        <dbReference type="ARBA" id="ARBA00022898"/>
    </source>
</evidence>
<evidence type="ECO:0000313" key="11">
    <source>
        <dbReference type="EMBL" id="ADG75488.1"/>
    </source>
</evidence>
<dbReference type="Pfam" id="PF01168">
    <property type="entry name" value="Ala_racemase_N"/>
    <property type="match status" value="1"/>
</dbReference>
<dbReference type="HAMAP" id="MF_01201">
    <property type="entry name" value="Ala_racemase"/>
    <property type="match status" value="1"/>
</dbReference>
<evidence type="ECO:0000256" key="5">
    <source>
        <dbReference type="ARBA" id="ARBA00023235"/>
    </source>
</evidence>
<dbReference type="InterPro" id="IPR009006">
    <property type="entry name" value="Ala_racemase/Decarboxylase_C"/>
</dbReference>
<dbReference type="AlphaFoldDB" id="D5UIS2"/>
<dbReference type="PANTHER" id="PTHR30511">
    <property type="entry name" value="ALANINE RACEMASE"/>
    <property type="match status" value="1"/>
</dbReference>
<dbReference type="FunFam" id="3.20.20.10:FF:000002">
    <property type="entry name" value="Alanine racemase"/>
    <property type="match status" value="1"/>
</dbReference>
<dbReference type="STRING" id="446466.Cfla_2600"/>
<dbReference type="PROSITE" id="PS00395">
    <property type="entry name" value="ALANINE_RACEMASE"/>
    <property type="match status" value="1"/>
</dbReference>
<comment type="similarity">
    <text evidence="7">Belongs to the alanine racemase family.</text>
</comment>
<evidence type="ECO:0000259" key="10">
    <source>
        <dbReference type="SMART" id="SM01005"/>
    </source>
</evidence>
<dbReference type="EMBL" id="CP001964">
    <property type="protein sequence ID" value="ADG75488.1"/>
    <property type="molecule type" value="Genomic_DNA"/>
</dbReference>
<dbReference type="HOGENOM" id="CLU_028393_0_0_11"/>
<dbReference type="GO" id="GO:0008784">
    <property type="term" value="F:alanine racemase activity"/>
    <property type="evidence" value="ECO:0007669"/>
    <property type="project" value="UniProtKB-UniRule"/>
</dbReference>
<evidence type="ECO:0000256" key="1">
    <source>
        <dbReference type="ARBA" id="ARBA00000316"/>
    </source>
</evidence>
<dbReference type="GO" id="GO:0030632">
    <property type="term" value="P:D-alanine biosynthetic process"/>
    <property type="evidence" value="ECO:0007669"/>
    <property type="project" value="UniProtKB-UniRule"/>
</dbReference>
<dbReference type="InterPro" id="IPR029066">
    <property type="entry name" value="PLP-binding_barrel"/>
</dbReference>
<dbReference type="GO" id="GO:0030170">
    <property type="term" value="F:pyridoxal phosphate binding"/>
    <property type="evidence" value="ECO:0007669"/>
    <property type="project" value="UniProtKB-UniRule"/>
</dbReference>
<dbReference type="NCBIfam" id="TIGR00492">
    <property type="entry name" value="alr"/>
    <property type="match status" value="1"/>
</dbReference>
<dbReference type="EC" id="5.1.1.1" evidence="3 7"/>
<dbReference type="SUPFAM" id="SSF50621">
    <property type="entry name" value="Alanine racemase C-terminal domain-like"/>
    <property type="match status" value="1"/>
</dbReference>
<keyword evidence="4 7" id="KW-0663">Pyridoxal phosphate</keyword>
<feature type="binding site" evidence="7 9">
    <location>
        <position position="335"/>
    </location>
    <ligand>
        <name>substrate</name>
    </ligand>
</feature>
<feature type="modified residue" description="N6-(pyridoxal phosphate)lysine" evidence="7 8">
    <location>
        <position position="49"/>
    </location>
</feature>
<accession>D5UIS2</accession>
<dbReference type="Gene3D" id="2.40.37.10">
    <property type="entry name" value="Lyase, Ornithine Decarboxylase, Chain A, domain 1"/>
    <property type="match status" value="1"/>
</dbReference>
<feature type="domain" description="Alanine racemase C-terminal" evidence="10">
    <location>
        <begin position="261"/>
        <end position="394"/>
    </location>
</feature>
<evidence type="ECO:0000256" key="7">
    <source>
        <dbReference type="HAMAP-Rule" id="MF_01201"/>
    </source>
</evidence>
<comment type="catalytic activity">
    <reaction evidence="1 7">
        <text>L-alanine = D-alanine</text>
        <dbReference type="Rhea" id="RHEA:20249"/>
        <dbReference type="ChEBI" id="CHEBI:57416"/>
        <dbReference type="ChEBI" id="CHEBI:57972"/>
        <dbReference type="EC" id="5.1.1.1"/>
    </reaction>
</comment>
<dbReference type="InterPro" id="IPR011079">
    <property type="entry name" value="Ala_racemase_C"/>
</dbReference>
<dbReference type="PRINTS" id="PR00992">
    <property type="entry name" value="ALARACEMASE"/>
</dbReference>
<dbReference type="Proteomes" id="UP000000849">
    <property type="component" value="Chromosome"/>
</dbReference>
<dbReference type="UniPathway" id="UPA00042">
    <property type="reaction ID" value="UER00497"/>
</dbReference>
<dbReference type="SMART" id="SM01005">
    <property type="entry name" value="Ala_racemase_C"/>
    <property type="match status" value="1"/>
</dbReference>
<dbReference type="InterPro" id="IPR001608">
    <property type="entry name" value="Ala_racemase_N"/>
</dbReference>
<evidence type="ECO:0000256" key="3">
    <source>
        <dbReference type="ARBA" id="ARBA00013089"/>
    </source>
</evidence>
<dbReference type="InterPro" id="IPR020622">
    <property type="entry name" value="Ala_racemase_pyridoxalP-BS"/>
</dbReference>
<reference evidence="11 12" key="1">
    <citation type="journal article" date="2010" name="Stand. Genomic Sci.">
        <title>Complete genome sequence of Cellulomonas flavigena type strain (134).</title>
        <authorList>
            <person name="Abt B."/>
            <person name="Foster B."/>
            <person name="Lapidus A."/>
            <person name="Clum A."/>
            <person name="Sun H."/>
            <person name="Pukall R."/>
            <person name="Lucas S."/>
            <person name="Glavina Del Rio T."/>
            <person name="Nolan M."/>
            <person name="Tice H."/>
            <person name="Cheng J.F."/>
            <person name="Pitluck S."/>
            <person name="Liolios K."/>
            <person name="Ivanova N."/>
            <person name="Mavromatis K."/>
            <person name="Ovchinnikova G."/>
            <person name="Pati A."/>
            <person name="Goodwin L."/>
            <person name="Chen A."/>
            <person name="Palaniappan K."/>
            <person name="Land M."/>
            <person name="Hauser L."/>
            <person name="Chang Y.J."/>
            <person name="Jeffries C.D."/>
            <person name="Rohde M."/>
            <person name="Goker M."/>
            <person name="Woyke T."/>
            <person name="Bristow J."/>
            <person name="Eisen J.A."/>
            <person name="Markowitz V."/>
            <person name="Hugenholtz P."/>
            <person name="Kyrpides N.C."/>
            <person name="Klenk H.P."/>
        </authorList>
    </citation>
    <scope>NUCLEOTIDE SEQUENCE [LARGE SCALE GENOMIC DNA]</scope>
    <source>
        <strain evidence="12">ATCC 482 / DSM 20109 / BCRC 11376 / JCM 18109 / NBRC 3775 / NCIMB 8073 / NRS 134</strain>
    </source>
</reference>
<evidence type="ECO:0000256" key="8">
    <source>
        <dbReference type="PIRSR" id="PIRSR600821-50"/>
    </source>
</evidence>
<organism evidence="11 12">
    <name type="scientific">Cellulomonas flavigena (strain ATCC 482 / DSM 20109 / BCRC 11376 / JCM 18109 / NBRC 3775 / NCIMB 8073 / NRS 134)</name>
    <dbReference type="NCBI Taxonomy" id="446466"/>
    <lineage>
        <taxon>Bacteria</taxon>
        <taxon>Bacillati</taxon>
        <taxon>Actinomycetota</taxon>
        <taxon>Actinomycetes</taxon>
        <taxon>Micrococcales</taxon>
        <taxon>Cellulomonadaceae</taxon>
        <taxon>Cellulomonas</taxon>
    </lineage>
</organism>
<evidence type="ECO:0000256" key="2">
    <source>
        <dbReference type="ARBA" id="ARBA00001933"/>
    </source>
</evidence>
<dbReference type="FunFam" id="2.40.37.10:FF:000015">
    <property type="entry name" value="Alanine racemase"/>
    <property type="match status" value="1"/>
</dbReference>
<dbReference type="eggNOG" id="COG0787">
    <property type="taxonomic scope" value="Bacteria"/>
</dbReference>
<keyword evidence="5 7" id="KW-0413">Isomerase</keyword>
<dbReference type="CDD" id="cd00430">
    <property type="entry name" value="PLPDE_III_AR"/>
    <property type="match status" value="1"/>
</dbReference>
<dbReference type="KEGG" id="cfl:Cfla_2600"/>
<feature type="active site" description="Proton acceptor; specific for D-alanine" evidence="7">
    <location>
        <position position="49"/>
    </location>
</feature>
<evidence type="ECO:0000256" key="6">
    <source>
        <dbReference type="ARBA" id="ARBA00072221"/>
    </source>
</evidence>
<comment type="function">
    <text evidence="7">Catalyzes the interconversion of L-alanine and D-alanine. May also act on other amino acids.</text>
</comment>
<dbReference type="InterPro" id="IPR000821">
    <property type="entry name" value="Ala_racemase"/>
</dbReference>
<sequence>MPTHDPRGERLAGVNDFPARAVVDLGAVRGNVRALAAHAPTAQVMAVVKADAYGHGLVPSALAALEGGATWLGTAQVPEALHLRRAGVTGARILTWLYAPGAPLREAVEADVDLSVASRWALDDVVAAAREAGRTARVHLKVDTGLGRNGLVPAQLPEVLTAALAAEAEGVVRVVGVWSHLAFADAPDHAVVAQQAGVFAEAVAAVEAAGARLEVRHLANSAATLTSPALHWDLVRPGIAVYGLSPVPQLGGPERFGLVPAMTFEAQLATVKPVPAGSGVSYGHEYVVPHDTVLGVVPVGYADGVPRHASGSAERWGGPVQVGGRRLGVAGRVCMDQVVLDLGPGATESAGDRVVLWGDGRDGGPTAQDWADVAGTISYELVTRLGARVPRTYVDSARVAAPAPSEGGGA</sequence>
<feature type="binding site" evidence="7 9">
    <location>
        <position position="148"/>
    </location>
    <ligand>
        <name>substrate</name>
    </ligand>
</feature>
<dbReference type="PANTHER" id="PTHR30511:SF0">
    <property type="entry name" value="ALANINE RACEMASE, CATABOLIC-RELATED"/>
    <property type="match status" value="1"/>
</dbReference>
<dbReference type="GO" id="GO:0009252">
    <property type="term" value="P:peptidoglycan biosynthetic process"/>
    <property type="evidence" value="ECO:0007669"/>
    <property type="project" value="TreeGrafter"/>
</dbReference>
<dbReference type="GO" id="GO:0005829">
    <property type="term" value="C:cytosol"/>
    <property type="evidence" value="ECO:0007669"/>
    <property type="project" value="TreeGrafter"/>
</dbReference>
<dbReference type="Pfam" id="PF00842">
    <property type="entry name" value="Ala_racemase_C"/>
    <property type="match status" value="1"/>
</dbReference>
<dbReference type="SUPFAM" id="SSF51419">
    <property type="entry name" value="PLP-binding barrel"/>
    <property type="match status" value="1"/>
</dbReference>
<evidence type="ECO:0000313" key="12">
    <source>
        <dbReference type="Proteomes" id="UP000000849"/>
    </source>
</evidence>
<gene>
    <name evidence="11" type="ordered locus">Cfla_2600</name>
</gene>
<dbReference type="Gene3D" id="3.20.20.10">
    <property type="entry name" value="Alanine racemase"/>
    <property type="match status" value="1"/>
</dbReference>
<proteinExistence type="inferred from homology"/>
<protein>
    <recommendedName>
        <fullName evidence="6 7">Alanine racemase</fullName>
        <ecNumber evidence="3 7">5.1.1.1</ecNumber>
    </recommendedName>
</protein>